<evidence type="ECO:0000313" key="8">
    <source>
        <dbReference type="Proteomes" id="UP000445000"/>
    </source>
</evidence>
<dbReference type="AlphaFoldDB" id="A0A829YAD4"/>
<gene>
    <name evidence="7" type="ORF">GCM10011487_23040</name>
</gene>
<feature type="transmembrane region" description="Helical" evidence="5">
    <location>
        <begin position="12"/>
        <end position="32"/>
    </location>
</feature>
<feature type="domain" description="Fatty acid hydroxylase" evidence="6">
    <location>
        <begin position="86"/>
        <end position="215"/>
    </location>
</feature>
<dbReference type="RefSeq" id="WP_161812005.1">
    <property type="nucleotide sequence ID" value="NZ_BLJN01000002.1"/>
</dbReference>
<sequence length="265" mass="30171">MPTPLQILLDPVSLAVLGLYGALILLEALFPARSLPPVRLWRTRALAVFIFYFFVSSYLPLLWGETLARFQLFNLEALNPFVGAGIGVLAYELLVYVWHRTMHRVHWIWRAFHQMHHSAERMDSFGAFYFSPLDIVGFTLLSSVSLTLIGLGTQAVTYFLYATMFLAVVQHINVRTPQWLGYIVQRPESHSVHHARGVHQYNYSDLPLWDILFGTFRNPKDFASEAGFYDGASAKLSQMLVFKDIAGRDFDPALKLEISRASSRS</sequence>
<keyword evidence="8" id="KW-1185">Reference proteome</keyword>
<evidence type="ECO:0000256" key="5">
    <source>
        <dbReference type="SAM" id="Phobius"/>
    </source>
</evidence>
<proteinExistence type="predicted"/>
<name>A0A829YAD4_9GAMM</name>
<dbReference type="InterPro" id="IPR050307">
    <property type="entry name" value="Sterol_Desaturase_Related"/>
</dbReference>
<evidence type="ECO:0000256" key="2">
    <source>
        <dbReference type="ARBA" id="ARBA00022692"/>
    </source>
</evidence>
<evidence type="ECO:0000256" key="3">
    <source>
        <dbReference type="ARBA" id="ARBA00022989"/>
    </source>
</evidence>
<protein>
    <recommendedName>
        <fullName evidence="6">Fatty acid hydroxylase domain-containing protein</fullName>
    </recommendedName>
</protein>
<evidence type="ECO:0000259" key="6">
    <source>
        <dbReference type="Pfam" id="PF04116"/>
    </source>
</evidence>
<dbReference type="GO" id="GO:0008610">
    <property type="term" value="P:lipid biosynthetic process"/>
    <property type="evidence" value="ECO:0007669"/>
    <property type="project" value="InterPro"/>
</dbReference>
<feature type="transmembrane region" description="Helical" evidence="5">
    <location>
        <begin position="125"/>
        <end position="149"/>
    </location>
</feature>
<keyword evidence="4 5" id="KW-0472">Membrane</keyword>
<comment type="subcellular location">
    <subcellularLocation>
        <location evidence="1">Membrane</location>
    </subcellularLocation>
</comment>
<dbReference type="InterPro" id="IPR006694">
    <property type="entry name" value="Fatty_acid_hydroxylase"/>
</dbReference>
<dbReference type="GO" id="GO:0016020">
    <property type="term" value="C:membrane"/>
    <property type="evidence" value="ECO:0007669"/>
    <property type="project" value="UniProtKB-SubCell"/>
</dbReference>
<keyword evidence="3 5" id="KW-1133">Transmembrane helix</keyword>
<comment type="caution">
    <text evidence="7">The sequence shown here is derived from an EMBL/GenBank/DDBJ whole genome shotgun (WGS) entry which is preliminary data.</text>
</comment>
<dbReference type="EMBL" id="BLJN01000002">
    <property type="protein sequence ID" value="GFE80304.1"/>
    <property type="molecule type" value="Genomic_DNA"/>
</dbReference>
<dbReference type="PANTHER" id="PTHR11863">
    <property type="entry name" value="STEROL DESATURASE"/>
    <property type="match status" value="1"/>
</dbReference>
<accession>A0A829YAD4</accession>
<evidence type="ECO:0000313" key="7">
    <source>
        <dbReference type="EMBL" id="GFE80304.1"/>
    </source>
</evidence>
<feature type="transmembrane region" description="Helical" evidence="5">
    <location>
        <begin position="81"/>
        <end position="98"/>
    </location>
</feature>
<reference evidence="8" key="1">
    <citation type="submission" date="2020-01" db="EMBL/GenBank/DDBJ databases">
        <title>'Steroidobacter agaridevorans' sp. nov., agar-degrading bacteria isolated from rhizosphere soils.</title>
        <authorList>
            <person name="Ikenaga M."/>
            <person name="Kataoka M."/>
            <person name="Murouchi A."/>
            <person name="Katsuragi S."/>
            <person name="Sakai M."/>
        </authorList>
    </citation>
    <scope>NUCLEOTIDE SEQUENCE [LARGE SCALE GENOMIC DNA]</scope>
    <source>
        <strain evidence="8">YU21-B</strain>
    </source>
</reference>
<organism evidence="7 8">
    <name type="scientific">Steroidobacter agaridevorans</name>
    <dbReference type="NCBI Taxonomy" id="2695856"/>
    <lineage>
        <taxon>Bacteria</taxon>
        <taxon>Pseudomonadati</taxon>
        <taxon>Pseudomonadota</taxon>
        <taxon>Gammaproteobacteria</taxon>
        <taxon>Steroidobacterales</taxon>
        <taxon>Steroidobacteraceae</taxon>
        <taxon>Steroidobacter</taxon>
    </lineage>
</organism>
<dbReference type="GO" id="GO:0016491">
    <property type="term" value="F:oxidoreductase activity"/>
    <property type="evidence" value="ECO:0007669"/>
    <property type="project" value="InterPro"/>
</dbReference>
<feature type="transmembrane region" description="Helical" evidence="5">
    <location>
        <begin position="155"/>
        <end position="174"/>
    </location>
</feature>
<evidence type="ECO:0000256" key="1">
    <source>
        <dbReference type="ARBA" id="ARBA00004370"/>
    </source>
</evidence>
<feature type="transmembrane region" description="Helical" evidence="5">
    <location>
        <begin position="44"/>
        <end position="61"/>
    </location>
</feature>
<keyword evidence="2 5" id="KW-0812">Transmembrane</keyword>
<evidence type="ECO:0000256" key="4">
    <source>
        <dbReference type="ARBA" id="ARBA00023136"/>
    </source>
</evidence>
<dbReference type="GO" id="GO:0005506">
    <property type="term" value="F:iron ion binding"/>
    <property type="evidence" value="ECO:0007669"/>
    <property type="project" value="InterPro"/>
</dbReference>
<dbReference type="Pfam" id="PF04116">
    <property type="entry name" value="FA_hydroxylase"/>
    <property type="match status" value="1"/>
</dbReference>
<dbReference type="Proteomes" id="UP000445000">
    <property type="component" value="Unassembled WGS sequence"/>
</dbReference>